<protein>
    <recommendedName>
        <fullName evidence="3 9">4-diphosphocytidyl-2-C-methyl-D-erythritol kinase</fullName>
        <shortName evidence="9">CMK</shortName>
        <ecNumber evidence="2 9">2.7.1.148</ecNumber>
    </recommendedName>
    <alternativeName>
        <fullName evidence="8 9">4-(cytidine-5'-diphospho)-2-C-methyl-D-erythritol kinase</fullName>
    </alternativeName>
</protein>
<dbReference type="PANTHER" id="PTHR43527:SF2">
    <property type="entry name" value="4-DIPHOSPHOCYTIDYL-2-C-METHYL-D-ERYTHRITOL KINASE, CHLOROPLASTIC"/>
    <property type="match status" value="1"/>
</dbReference>
<comment type="pathway">
    <text evidence="9">Isoprenoid biosynthesis; isopentenyl diphosphate biosynthesis via DXP pathway; isopentenyl diphosphate from 1-deoxy-D-xylulose 5-phosphate: step 3/6.</text>
</comment>
<feature type="domain" description="GHMP kinase N-terminal" evidence="10">
    <location>
        <begin position="67"/>
        <end position="143"/>
    </location>
</feature>
<evidence type="ECO:0000256" key="2">
    <source>
        <dbReference type="ARBA" id="ARBA00012052"/>
    </source>
</evidence>
<dbReference type="SUPFAM" id="SSF54211">
    <property type="entry name" value="Ribosomal protein S5 domain 2-like"/>
    <property type="match status" value="1"/>
</dbReference>
<evidence type="ECO:0000256" key="8">
    <source>
        <dbReference type="ARBA" id="ARBA00032554"/>
    </source>
</evidence>
<dbReference type="PANTHER" id="PTHR43527">
    <property type="entry name" value="4-DIPHOSPHOCYTIDYL-2-C-METHYL-D-ERYTHRITOL KINASE, CHLOROPLASTIC"/>
    <property type="match status" value="1"/>
</dbReference>
<dbReference type="HAMAP" id="MF_00061">
    <property type="entry name" value="IspE"/>
    <property type="match status" value="1"/>
</dbReference>
<evidence type="ECO:0000256" key="7">
    <source>
        <dbReference type="ARBA" id="ARBA00022840"/>
    </source>
</evidence>
<reference evidence="12" key="1">
    <citation type="submission" date="2020-10" db="EMBL/GenBank/DDBJ databases">
        <authorList>
            <person name="Gilroy R."/>
        </authorList>
    </citation>
    <scope>NUCLEOTIDE SEQUENCE</scope>
    <source>
        <strain evidence="12">21143</strain>
    </source>
</reference>
<dbReference type="EC" id="2.7.1.148" evidence="2 9"/>
<dbReference type="GO" id="GO:0016114">
    <property type="term" value="P:terpenoid biosynthetic process"/>
    <property type="evidence" value="ECO:0007669"/>
    <property type="project" value="UniProtKB-UniRule"/>
</dbReference>
<evidence type="ECO:0000256" key="9">
    <source>
        <dbReference type="HAMAP-Rule" id="MF_00061"/>
    </source>
</evidence>
<dbReference type="Gene3D" id="3.30.70.890">
    <property type="entry name" value="GHMP kinase, C-terminal domain"/>
    <property type="match status" value="1"/>
</dbReference>
<comment type="similarity">
    <text evidence="1 9">Belongs to the GHMP kinase family. IspE subfamily.</text>
</comment>
<comment type="function">
    <text evidence="9">Catalyzes the phosphorylation of the position 2 hydroxy group of 4-diphosphocytidyl-2C-methyl-D-erythritol.</text>
</comment>
<evidence type="ECO:0000256" key="5">
    <source>
        <dbReference type="ARBA" id="ARBA00022741"/>
    </source>
</evidence>
<sequence>MLLFPNAKINLGLNILSRRPDKYHDISTVFYPVGWSDALEVISAEDDRKECRLHLSGLPVDGDVQDNLVVKAYRMLAQDYTLPSVEVYLHKAIPFGAGLGGGSADASCMLRLLRDMFSLPLSDDDLAVYAARLGADCPFFIYNRPMLAEGIGERLSPIDISLRGYFLVLVKPEISVSTADAYSLVTPAVPSLSLPDVLSRPVVEWKELLVNDFEKSVFKHYPVLSRLKQQLYDKGAVYVSMSGSGSTMYGLFEILPKELYFPDSRIWTGTCAY</sequence>
<dbReference type="GO" id="GO:0005524">
    <property type="term" value="F:ATP binding"/>
    <property type="evidence" value="ECO:0007669"/>
    <property type="project" value="UniProtKB-UniRule"/>
</dbReference>
<dbReference type="InterPro" id="IPR006204">
    <property type="entry name" value="GHMP_kinase_N_dom"/>
</dbReference>
<feature type="active site" evidence="9">
    <location>
        <position position="136"/>
    </location>
</feature>
<name>A0A9D1GE38_9BACT</name>
<feature type="domain" description="GHMP kinase C-terminal" evidence="11">
    <location>
        <begin position="203"/>
        <end position="252"/>
    </location>
</feature>
<comment type="caution">
    <text evidence="12">The sequence shown here is derived from an EMBL/GenBank/DDBJ whole genome shotgun (WGS) entry which is preliminary data.</text>
</comment>
<reference evidence="12" key="2">
    <citation type="journal article" date="2021" name="PeerJ">
        <title>Extensive microbial diversity within the chicken gut microbiome revealed by metagenomics and culture.</title>
        <authorList>
            <person name="Gilroy R."/>
            <person name="Ravi A."/>
            <person name="Getino M."/>
            <person name="Pursley I."/>
            <person name="Horton D.L."/>
            <person name="Alikhan N.F."/>
            <person name="Baker D."/>
            <person name="Gharbi K."/>
            <person name="Hall N."/>
            <person name="Watson M."/>
            <person name="Adriaenssens E.M."/>
            <person name="Foster-Nyarko E."/>
            <person name="Jarju S."/>
            <person name="Secka A."/>
            <person name="Antonio M."/>
            <person name="Oren A."/>
            <person name="Chaudhuri R.R."/>
            <person name="La Ragione R."/>
            <person name="Hildebrand F."/>
            <person name="Pallen M.J."/>
        </authorList>
    </citation>
    <scope>NUCLEOTIDE SEQUENCE</scope>
    <source>
        <strain evidence="12">21143</strain>
    </source>
</reference>
<evidence type="ECO:0000259" key="10">
    <source>
        <dbReference type="Pfam" id="PF00288"/>
    </source>
</evidence>
<evidence type="ECO:0000259" key="11">
    <source>
        <dbReference type="Pfam" id="PF08544"/>
    </source>
</evidence>
<dbReference type="Pfam" id="PF08544">
    <property type="entry name" value="GHMP_kinases_C"/>
    <property type="match status" value="1"/>
</dbReference>
<evidence type="ECO:0000256" key="1">
    <source>
        <dbReference type="ARBA" id="ARBA00009684"/>
    </source>
</evidence>
<dbReference type="EMBL" id="DVKT01000003">
    <property type="protein sequence ID" value="HIT38509.1"/>
    <property type="molecule type" value="Genomic_DNA"/>
</dbReference>
<dbReference type="InterPro" id="IPR014721">
    <property type="entry name" value="Ribsml_uS5_D2-typ_fold_subgr"/>
</dbReference>
<dbReference type="InterPro" id="IPR004424">
    <property type="entry name" value="IspE"/>
</dbReference>
<evidence type="ECO:0000256" key="6">
    <source>
        <dbReference type="ARBA" id="ARBA00022777"/>
    </source>
</evidence>
<comment type="catalytic activity">
    <reaction evidence="9">
        <text>4-CDP-2-C-methyl-D-erythritol + ATP = 4-CDP-2-C-methyl-D-erythritol 2-phosphate + ADP + H(+)</text>
        <dbReference type="Rhea" id="RHEA:18437"/>
        <dbReference type="ChEBI" id="CHEBI:15378"/>
        <dbReference type="ChEBI" id="CHEBI:30616"/>
        <dbReference type="ChEBI" id="CHEBI:57823"/>
        <dbReference type="ChEBI" id="CHEBI:57919"/>
        <dbReference type="ChEBI" id="CHEBI:456216"/>
        <dbReference type="EC" id="2.7.1.148"/>
    </reaction>
</comment>
<keyword evidence="7 9" id="KW-0067">ATP-binding</keyword>
<accession>A0A9D1GE38</accession>
<keyword evidence="6 9" id="KW-0418">Kinase</keyword>
<keyword evidence="5 9" id="KW-0547">Nucleotide-binding</keyword>
<dbReference type="InterPro" id="IPR013750">
    <property type="entry name" value="GHMP_kinase_C_dom"/>
</dbReference>
<feature type="active site" evidence="9">
    <location>
        <position position="8"/>
    </location>
</feature>
<dbReference type="NCBIfam" id="TIGR00154">
    <property type="entry name" value="ispE"/>
    <property type="match status" value="1"/>
</dbReference>
<evidence type="ECO:0000313" key="13">
    <source>
        <dbReference type="Proteomes" id="UP000886722"/>
    </source>
</evidence>
<dbReference type="PIRSF" id="PIRSF010376">
    <property type="entry name" value="IspE"/>
    <property type="match status" value="1"/>
</dbReference>
<dbReference type="AlphaFoldDB" id="A0A9D1GE38"/>
<organism evidence="12 13">
    <name type="scientific">Candidatus Caccoplasma intestinavium</name>
    <dbReference type="NCBI Taxonomy" id="2840716"/>
    <lineage>
        <taxon>Bacteria</taxon>
        <taxon>Pseudomonadati</taxon>
        <taxon>Bacteroidota</taxon>
        <taxon>Bacteroidia</taxon>
        <taxon>Bacteroidales</taxon>
        <taxon>Bacteroidaceae</taxon>
        <taxon>Bacteroidaceae incertae sedis</taxon>
        <taxon>Candidatus Caccoplasma</taxon>
    </lineage>
</organism>
<dbReference type="InterPro" id="IPR036554">
    <property type="entry name" value="GHMP_kinase_C_sf"/>
</dbReference>
<dbReference type="Pfam" id="PF00288">
    <property type="entry name" value="GHMP_kinases_N"/>
    <property type="match status" value="1"/>
</dbReference>
<keyword evidence="9" id="KW-0414">Isoprene biosynthesis</keyword>
<feature type="binding site" evidence="9">
    <location>
        <begin position="94"/>
        <end position="104"/>
    </location>
    <ligand>
        <name>ATP</name>
        <dbReference type="ChEBI" id="CHEBI:30616"/>
    </ligand>
</feature>
<dbReference type="Gene3D" id="3.30.230.10">
    <property type="match status" value="1"/>
</dbReference>
<evidence type="ECO:0000256" key="4">
    <source>
        <dbReference type="ARBA" id="ARBA00022679"/>
    </source>
</evidence>
<keyword evidence="4 9" id="KW-0808">Transferase</keyword>
<evidence type="ECO:0000313" key="12">
    <source>
        <dbReference type="EMBL" id="HIT38509.1"/>
    </source>
</evidence>
<dbReference type="InterPro" id="IPR020568">
    <property type="entry name" value="Ribosomal_Su5_D2-typ_SF"/>
</dbReference>
<evidence type="ECO:0000256" key="3">
    <source>
        <dbReference type="ARBA" id="ARBA00017473"/>
    </source>
</evidence>
<proteinExistence type="inferred from homology"/>
<dbReference type="Proteomes" id="UP000886722">
    <property type="component" value="Unassembled WGS sequence"/>
</dbReference>
<gene>
    <name evidence="9" type="primary">ispE</name>
    <name evidence="12" type="ORF">IAD06_00500</name>
</gene>
<dbReference type="GO" id="GO:0050515">
    <property type="term" value="F:4-(cytidine 5'-diphospho)-2-C-methyl-D-erythritol kinase activity"/>
    <property type="evidence" value="ECO:0007669"/>
    <property type="project" value="UniProtKB-UniRule"/>
</dbReference>
<dbReference type="GO" id="GO:0019288">
    <property type="term" value="P:isopentenyl diphosphate biosynthetic process, methylerythritol 4-phosphate pathway"/>
    <property type="evidence" value="ECO:0007669"/>
    <property type="project" value="UniProtKB-UniRule"/>
</dbReference>
<dbReference type="SUPFAM" id="SSF55060">
    <property type="entry name" value="GHMP Kinase, C-terminal domain"/>
    <property type="match status" value="1"/>
</dbReference>